<keyword evidence="2" id="KW-0131">Cell cycle</keyword>
<dbReference type="InterPro" id="IPR050696">
    <property type="entry name" value="FtsA/MreB"/>
</dbReference>
<dbReference type="InterPro" id="IPR003494">
    <property type="entry name" value="SHS2_FtsA"/>
</dbReference>
<comment type="caution">
    <text evidence="2">The sequence shown here is derived from an EMBL/GenBank/DDBJ whole genome shotgun (WGS) entry which is preliminary data.</text>
</comment>
<dbReference type="SMART" id="SM00842">
    <property type="entry name" value="FtsA"/>
    <property type="match status" value="1"/>
</dbReference>
<dbReference type="Gene3D" id="3.30.420.40">
    <property type="match status" value="2"/>
</dbReference>
<protein>
    <submittedName>
        <fullName evidence="2">Cell division protein</fullName>
    </submittedName>
</protein>
<dbReference type="RefSeq" id="WP_191689053.1">
    <property type="nucleotide sequence ID" value="NZ_JACSQY010000003.1"/>
</dbReference>
<organism evidence="2 3">
    <name type="scientific">Sporosarcina gallistercoris</name>
    <dbReference type="NCBI Taxonomy" id="2762245"/>
    <lineage>
        <taxon>Bacteria</taxon>
        <taxon>Bacillati</taxon>
        <taxon>Bacillota</taxon>
        <taxon>Bacilli</taxon>
        <taxon>Bacillales</taxon>
        <taxon>Caryophanaceae</taxon>
        <taxon>Sporosarcina</taxon>
    </lineage>
</organism>
<evidence type="ECO:0000313" key="3">
    <source>
        <dbReference type="Proteomes" id="UP000659496"/>
    </source>
</evidence>
<keyword evidence="3" id="KW-1185">Reference proteome</keyword>
<dbReference type="EMBL" id="JACSQY010000003">
    <property type="protein sequence ID" value="MBD7907904.1"/>
    <property type="molecule type" value="Genomic_DNA"/>
</dbReference>
<dbReference type="GO" id="GO:0051301">
    <property type="term" value="P:cell division"/>
    <property type="evidence" value="ECO:0007669"/>
    <property type="project" value="UniProtKB-KW"/>
</dbReference>
<proteinExistence type="predicted"/>
<sequence length="710" mass="77085">MAPLFALDIGTRSVVGIILEEAKSGYHVVDLEIIEHKERSMIDGQIHNIVSVAAVIEQMKTLLEQRHGPLKKVSVAAAGRALKTATGTMSVDITEHALINSEDINRLELGAVQKAQQELLSSDTNTAENQYYCVGYSVLHYLLDNERIGSLIDQTGRFASVEVIATFLPRVVVESLLSALKRADLEMDALTLEPIAAINVLIPQSMRRLNVALVDIGAGTSDIALTNHNTVSAFGMVPVAGDEITEALSSCYLLDFPEAERVKRLLFEEDSVVMNDILGFEQQFPSQEVIAAITPAIDRLAESIADEIKRLNSTSPQAVMLVGGGSLTPALTNKLSAALDIPLQRVAVRGLDALSEVTLAEHISSSPALVTPIGIAIAAKRAPIQYMSVTVNDKTIRLFELKEMTVGDSLLAAGIKAKQLYGKPGLALRFTLNGQEITLSGSHGTPSVILNNGDLVSTKDPIRNGDSIQLLLGEDGHSAEAVIADIIEMESETISVKINDKTVVLKTVVMVNNELRDIQTVIQDRDDITVQRPVTLRDALNVLNGDSSNRSSLQSVILNGKRVHLKSKPAVYSRNGLPISLTSRLEDGDHISYEQYPLSTVEDVAKELGVQLTEQITVTFNGTQVTITKPRFAVILNEKTVEPTARITEDDQLKLTPVTGQPITFSDVFAFVDYQLPAGSATSYKLLRNKQPIQFYDQLFGGDDLEILIT</sequence>
<dbReference type="SUPFAM" id="SSF53067">
    <property type="entry name" value="Actin-like ATPase domain"/>
    <property type="match status" value="2"/>
</dbReference>
<feature type="domain" description="SHS2" evidence="1">
    <location>
        <begin position="4"/>
        <end position="201"/>
    </location>
</feature>
<dbReference type="Gene3D" id="3.30.1490.300">
    <property type="match status" value="1"/>
</dbReference>
<dbReference type="InterPro" id="IPR043129">
    <property type="entry name" value="ATPase_NBD"/>
</dbReference>
<dbReference type="PANTHER" id="PTHR32432:SF3">
    <property type="entry name" value="ETHANOLAMINE UTILIZATION PROTEIN EUTJ"/>
    <property type="match status" value="1"/>
</dbReference>
<dbReference type="Pfam" id="PF14450">
    <property type="entry name" value="FtsA"/>
    <property type="match status" value="1"/>
</dbReference>
<dbReference type="CDD" id="cd24004">
    <property type="entry name" value="ASKHA_NBD_PilM-like"/>
    <property type="match status" value="1"/>
</dbReference>
<reference evidence="2 3" key="1">
    <citation type="submission" date="2020-08" db="EMBL/GenBank/DDBJ databases">
        <title>A Genomic Blueprint of the Chicken Gut Microbiome.</title>
        <authorList>
            <person name="Gilroy R."/>
            <person name="Ravi A."/>
            <person name="Getino M."/>
            <person name="Pursley I."/>
            <person name="Horton D.L."/>
            <person name="Alikhan N.-F."/>
            <person name="Baker D."/>
            <person name="Gharbi K."/>
            <person name="Hall N."/>
            <person name="Watson M."/>
            <person name="Adriaenssens E.M."/>
            <person name="Foster-Nyarko E."/>
            <person name="Jarju S."/>
            <person name="Secka A."/>
            <person name="Antonio M."/>
            <person name="Oren A."/>
            <person name="Chaudhuri R."/>
            <person name="La Ragione R.M."/>
            <person name="Hildebrand F."/>
            <person name="Pallen M.J."/>
        </authorList>
    </citation>
    <scope>NUCLEOTIDE SEQUENCE [LARGE SCALE GENOMIC DNA]</scope>
    <source>
        <strain evidence="2 3">Sa3CUA8</strain>
    </source>
</reference>
<evidence type="ECO:0000259" key="1">
    <source>
        <dbReference type="SMART" id="SM00842"/>
    </source>
</evidence>
<dbReference type="Proteomes" id="UP000659496">
    <property type="component" value="Unassembled WGS sequence"/>
</dbReference>
<dbReference type="PANTHER" id="PTHR32432">
    <property type="entry name" value="CELL DIVISION PROTEIN FTSA-RELATED"/>
    <property type="match status" value="1"/>
</dbReference>
<evidence type="ECO:0000313" key="2">
    <source>
        <dbReference type="EMBL" id="MBD7907904.1"/>
    </source>
</evidence>
<accession>A0ABR8PIC2</accession>
<name>A0ABR8PIC2_9BACL</name>
<gene>
    <name evidence="2" type="ORF">H9659_06150</name>
</gene>
<keyword evidence="2" id="KW-0132">Cell division</keyword>